<dbReference type="PANTHER" id="PTHR21373">
    <property type="entry name" value="GLUCOSE REPRESSIBLE PROTEIN MAK10"/>
    <property type="match status" value="1"/>
</dbReference>
<protein>
    <submittedName>
        <fullName evidence="6">Uncharacterized protein</fullName>
    </submittedName>
</protein>
<sequence>MVVEIKDANLVDLHVALDAGAGEFTRGKLVHGRAFDLLRAMSALVVCNFRQDSGMRHLNLRAPDARSPLDLTDNEIAYIFDSLLACEATWHHGQTLSKAMNVCTYLKMNLFSKSESCSPVYAYFDAVHCFVATIRYVILTAGVYEEGEFTLSTLDNDVGKSASNLGRQEVVTISRLKNAESWLMQESPHASILLARVRFRIDLHTAMHLLCKITSEEDVQQASQSLDAALIHLTTIQRTTPAVPIRKSSDRRLDDDPLDWDPGGIGFDHKAGITQSGAQPPTDVKLFSRVAAFDHYAKLLADLKNVCNILGSHLRSNGASLDLLGISYSMPNTNPGIIPRSVLAYSLFREKDDFKSGEFFKEASLSTWPSHLTSTHAVKKDGTSTAGMMTTKIKNNEESKYDTIPYEIETFGPEANCDGDYEFGQSSEQIHNFDSFISLRSAELLARAYISNRSRLRRKLRRLCSIWEALCLKAERLNPPRGHLPSTDTSIPSHLGSAMSELRALRLKTKLMLLRQRVSHVLLGIDLHLYMPYELHMVYWFIGEMLSVSTNLVVASGETFAIDYVSKNDVFVYNKADISVGEAHKKICKGLVLMLFALERMGYLIGPVQNSFTDSEQCFLQRFDSLSCTDIMPARWSDYDGHVTGITDIATDKILSAAVKCFLQAECQARHVLNLQPSLLSIDQAKDLTAIELVAKDNALALRLLGSQCYSAELVHNHHTHFVTLVLRQVERT</sequence>
<dbReference type="EMBL" id="HBEV01002007">
    <property type="protein sequence ID" value="CAD8578179.1"/>
    <property type="molecule type" value="Transcribed_RNA"/>
</dbReference>
<organism evidence="6">
    <name type="scientific">Micromonas pusilla</name>
    <name type="common">Picoplanktonic green alga</name>
    <name type="synonym">Chromulina pusilla</name>
    <dbReference type="NCBI Taxonomy" id="38833"/>
    <lineage>
        <taxon>Eukaryota</taxon>
        <taxon>Viridiplantae</taxon>
        <taxon>Chlorophyta</taxon>
        <taxon>Mamiellophyceae</taxon>
        <taxon>Mamiellales</taxon>
        <taxon>Mamiellaceae</taxon>
        <taxon>Micromonas</taxon>
    </lineage>
</organism>
<gene>
    <name evidence="6" type="ORF">MSP1404_LOCUS1574</name>
</gene>
<dbReference type="GO" id="GO:0031417">
    <property type="term" value="C:NatC complex"/>
    <property type="evidence" value="ECO:0007669"/>
    <property type="project" value="InterPro"/>
</dbReference>
<dbReference type="AlphaFoldDB" id="A0A7S0PLY7"/>
<evidence type="ECO:0000256" key="1">
    <source>
        <dbReference type="ARBA" id="ARBA00004496"/>
    </source>
</evidence>
<evidence type="ECO:0000259" key="5">
    <source>
        <dbReference type="Pfam" id="PF25789"/>
    </source>
</evidence>
<comment type="subcellular location">
    <subcellularLocation>
        <location evidence="1">Cytoplasm</location>
    </subcellularLocation>
</comment>
<evidence type="ECO:0000313" key="6">
    <source>
        <dbReference type="EMBL" id="CAD8578179.1"/>
    </source>
</evidence>
<reference evidence="6" key="1">
    <citation type="submission" date="2021-01" db="EMBL/GenBank/DDBJ databases">
        <authorList>
            <person name="Corre E."/>
            <person name="Pelletier E."/>
            <person name="Niang G."/>
            <person name="Scheremetjew M."/>
            <person name="Finn R."/>
            <person name="Kale V."/>
            <person name="Holt S."/>
            <person name="Cochrane G."/>
            <person name="Meng A."/>
            <person name="Brown T."/>
            <person name="Cohen L."/>
        </authorList>
    </citation>
    <scope>NUCLEOTIDE SEQUENCE</scope>
    <source>
        <strain evidence="6">CCMP494</strain>
    </source>
</reference>
<evidence type="ECO:0000259" key="4">
    <source>
        <dbReference type="Pfam" id="PF04112"/>
    </source>
</evidence>
<name>A0A7S0PLY7_MICPS</name>
<keyword evidence="3" id="KW-0963">Cytoplasm</keyword>
<dbReference type="PANTHER" id="PTHR21373:SF0">
    <property type="entry name" value="N-ALPHA-ACETYLTRANSFERASE 35, NATC AUXILIARY SUBUNIT"/>
    <property type="match status" value="1"/>
</dbReference>
<dbReference type="Pfam" id="PF04112">
    <property type="entry name" value="Mak10"/>
    <property type="match status" value="1"/>
</dbReference>
<dbReference type="Pfam" id="PF25789">
    <property type="entry name" value="TPR_NAA35"/>
    <property type="match status" value="1"/>
</dbReference>
<dbReference type="InterPro" id="IPR057982">
    <property type="entry name" value="TPR_NAA35"/>
</dbReference>
<feature type="domain" description="NAA35-like N-terminal" evidence="4">
    <location>
        <begin position="27"/>
        <end position="110"/>
    </location>
</feature>
<evidence type="ECO:0000256" key="2">
    <source>
        <dbReference type="ARBA" id="ARBA00006289"/>
    </source>
</evidence>
<dbReference type="InterPro" id="IPR057983">
    <property type="entry name" value="NAA35-like_N"/>
</dbReference>
<accession>A0A7S0PLY7</accession>
<feature type="domain" description="NAA35-like TPR repeats" evidence="5">
    <location>
        <begin position="445"/>
        <end position="724"/>
    </location>
</feature>
<proteinExistence type="inferred from homology"/>
<dbReference type="InterPro" id="IPR007244">
    <property type="entry name" value="Naa35_N"/>
</dbReference>
<comment type="similarity">
    <text evidence="2">Belongs to the MAK10 family.</text>
</comment>
<evidence type="ECO:0000256" key="3">
    <source>
        <dbReference type="ARBA" id="ARBA00022490"/>
    </source>
</evidence>